<proteinExistence type="inferred from homology"/>
<evidence type="ECO:0000259" key="2">
    <source>
        <dbReference type="Pfam" id="PF07985"/>
    </source>
</evidence>
<accession>A0A182P3W2</accession>
<evidence type="ECO:0000313" key="3">
    <source>
        <dbReference type="EnsemblMetazoa" id="AEPI001598-PA"/>
    </source>
</evidence>
<dbReference type="InterPro" id="IPR012942">
    <property type="entry name" value="SRR1-like"/>
</dbReference>
<dbReference type="Proteomes" id="UP000075885">
    <property type="component" value="Unassembled WGS sequence"/>
</dbReference>
<dbReference type="AlphaFoldDB" id="A0A182P3W2"/>
<name>A0A182P3W2_9DIPT</name>
<dbReference type="GO" id="GO:0005737">
    <property type="term" value="C:cytoplasm"/>
    <property type="evidence" value="ECO:0007669"/>
    <property type="project" value="TreeGrafter"/>
</dbReference>
<evidence type="ECO:0000256" key="1">
    <source>
        <dbReference type="ARBA" id="ARBA00009856"/>
    </source>
</evidence>
<keyword evidence="4" id="KW-1185">Reference proteome</keyword>
<dbReference type="Pfam" id="PF07985">
    <property type="entry name" value="SRR1"/>
    <property type="match status" value="1"/>
</dbReference>
<dbReference type="InterPro" id="IPR040044">
    <property type="entry name" value="SRR1L"/>
</dbReference>
<dbReference type="PANTHER" id="PTHR28626:SF3">
    <property type="entry name" value="SRR1-LIKE PROTEIN"/>
    <property type="match status" value="1"/>
</dbReference>
<reference evidence="3" key="2">
    <citation type="submission" date="2020-05" db="UniProtKB">
        <authorList>
            <consortium name="EnsemblMetazoa"/>
        </authorList>
    </citation>
    <scope>IDENTIFICATION</scope>
    <source>
        <strain evidence="3">Epiroticus2</strain>
    </source>
</reference>
<dbReference type="VEuPathDB" id="VectorBase:AEPI001598"/>
<dbReference type="GO" id="GO:0005634">
    <property type="term" value="C:nucleus"/>
    <property type="evidence" value="ECO:0007669"/>
    <property type="project" value="TreeGrafter"/>
</dbReference>
<organism evidence="3 4">
    <name type="scientific">Anopheles epiroticus</name>
    <dbReference type="NCBI Taxonomy" id="199890"/>
    <lineage>
        <taxon>Eukaryota</taxon>
        <taxon>Metazoa</taxon>
        <taxon>Ecdysozoa</taxon>
        <taxon>Arthropoda</taxon>
        <taxon>Hexapoda</taxon>
        <taxon>Insecta</taxon>
        <taxon>Pterygota</taxon>
        <taxon>Neoptera</taxon>
        <taxon>Endopterygota</taxon>
        <taxon>Diptera</taxon>
        <taxon>Nematocera</taxon>
        <taxon>Culicoidea</taxon>
        <taxon>Culicidae</taxon>
        <taxon>Anophelinae</taxon>
        <taxon>Anopheles</taxon>
    </lineage>
</organism>
<sequence>MSEVDTVAKELEFKLVVTKNGKHRPKSRNKLQSSVHNIGGQVCVERAEFCQKTALTQLQQAESDLLQSEFLRECLASIAPILAGVEQLICLGLGNFLDCTIARYQLAFIRCVRSQTNLPIKGQFFDPVFTQPEVDTLHALGESILHENLEGKHAVERKTLFFLPHCPKQIVNNLLWKNWHPDRLANVVLLCNSFNTVVNNNPDRLLRVNAGYILRAVDLFQEVPLRNTFRFGDVFNDTSLHYLSDERTSEQGVWDCSNEEPWYEEEDLELISKDKVERLVFV</sequence>
<feature type="domain" description="SRR1-like" evidence="2">
    <location>
        <begin position="82"/>
        <end position="242"/>
    </location>
</feature>
<evidence type="ECO:0000313" key="4">
    <source>
        <dbReference type="Proteomes" id="UP000075885"/>
    </source>
</evidence>
<dbReference type="EnsemblMetazoa" id="AEPI001598-RA">
    <property type="protein sequence ID" value="AEPI001598-PA"/>
    <property type="gene ID" value="AEPI001598"/>
</dbReference>
<dbReference type="PANTHER" id="PTHR28626">
    <property type="entry name" value="SRR1-LIKE PROTEIN"/>
    <property type="match status" value="1"/>
</dbReference>
<comment type="similarity">
    <text evidence="1">Belongs to the SRR1 family.</text>
</comment>
<protein>
    <submittedName>
        <fullName evidence="3">SRR1 domain-containing protein</fullName>
    </submittedName>
</protein>
<reference evidence="4" key="1">
    <citation type="submission" date="2013-03" db="EMBL/GenBank/DDBJ databases">
        <title>The Genome Sequence of Anopheles epiroticus epiroticus2.</title>
        <authorList>
            <consortium name="The Broad Institute Genomics Platform"/>
            <person name="Neafsey D.E."/>
            <person name="Howell P."/>
            <person name="Walker B."/>
            <person name="Young S.K."/>
            <person name="Zeng Q."/>
            <person name="Gargeya S."/>
            <person name="Fitzgerald M."/>
            <person name="Haas B."/>
            <person name="Abouelleil A."/>
            <person name="Allen A.W."/>
            <person name="Alvarado L."/>
            <person name="Arachchi H.M."/>
            <person name="Berlin A.M."/>
            <person name="Chapman S.B."/>
            <person name="Gainer-Dewar J."/>
            <person name="Goldberg J."/>
            <person name="Griggs A."/>
            <person name="Gujja S."/>
            <person name="Hansen M."/>
            <person name="Howarth C."/>
            <person name="Imamovic A."/>
            <person name="Ireland A."/>
            <person name="Larimer J."/>
            <person name="McCowan C."/>
            <person name="Murphy C."/>
            <person name="Pearson M."/>
            <person name="Poon T.W."/>
            <person name="Priest M."/>
            <person name="Roberts A."/>
            <person name="Saif S."/>
            <person name="Shea T."/>
            <person name="Sisk P."/>
            <person name="Sykes S."/>
            <person name="Wortman J."/>
            <person name="Nusbaum C."/>
            <person name="Birren B."/>
        </authorList>
    </citation>
    <scope>NUCLEOTIDE SEQUENCE [LARGE SCALE GENOMIC DNA]</scope>
    <source>
        <strain evidence="4">Epiroticus2</strain>
    </source>
</reference>